<dbReference type="EMBL" id="SIXI01000001">
    <property type="protein sequence ID" value="TBO34000.1"/>
    <property type="molecule type" value="Genomic_DNA"/>
</dbReference>
<dbReference type="GO" id="GO:0052621">
    <property type="term" value="F:diguanylate cyclase activity"/>
    <property type="evidence" value="ECO:0007669"/>
    <property type="project" value="UniProtKB-EC"/>
</dbReference>
<evidence type="ECO:0000256" key="1">
    <source>
        <dbReference type="ARBA" id="ARBA00012528"/>
    </source>
</evidence>
<feature type="transmembrane region" description="Helical" evidence="4">
    <location>
        <begin position="229"/>
        <end position="253"/>
    </location>
</feature>
<gene>
    <name evidence="6" type="ORF">EYS42_00665</name>
</gene>
<dbReference type="Proteomes" id="UP000292120">
    <property type="component" value="Unassembled WGS sequence"/>
</dbReference>
<dbReference type="PANTHER" id="PTHR45138">
    <property type="entry name" value="REGULATORY COMPONENTS OF SENSORY TRANSDUCTION SYSTEM"/>
    <property type="match status" value="1"/>
</dbReference>
<dbReference type="GO" id="GO:0043709">
    <property type="term" value="P:cell adhesion involved in single-species biofilm formation"/>
    <property type="evidence" value="ECO:0007669"/>
    <property type="project" value="TreeGrafter"/>
</dbReference>
<dbReference type="InterPro" id="IPR000160">
    <property type="entry name" value="GGDEF_dom"/>
</dbReference>
<dbReference type="PROSITE" id="PS50887">
    <property type="entry name" value="GGDEF"/>
    <property type="match status" value="1"/>
</dbReference>
<reference evidence="6 7" key="1">
    <citation type="submission" date="2019-02" db="EMBL/GenBank/DDBJ databases">
        <title>Aquabacterium sp. strain KMB7.</title>
        <authorList>
            <person name="Chen W.-M."/>
        </authorList>
    </citation>
    <scope>NUCLEOTIDE SEQUENCE [LARGE SCALE GENOMIC DNA]</scope>
    <source>
        <strain evidence="6 7">KMB7</strain>
    </source>
</reference>
<dbReference type="InterPro" id="IPR043128">
    <property type="entry name" value="Rev_trsase/Diguanyl_cyclase"/>
</dbReference>
<proteinExistence type="predicted"/>
<evidence type="ECO:0000256" key="3">
    <source>
        <dbReference type="SAM" id="MobiDB-lite"/>
    </source>
</evidence>
<dbReference type="Pfam" id="PF00990">
    <property type="entry name" value="GGDEF"/>
    <property type="match status" value="1"/>
</dbReference>
<feature type="transmembrane region" description="Helical" evidence="4">
    <location>
        <begin position="151"/>
        <end position="171"/>
    </location>
</feature>
<evidence type="ECO:0000313" key="6">
    <source>
        <dbReference type="EMBL" id="TBO34000.1"/>
    </source>
</evidence>
<accession>A0A4Q9H5K6</accession>
<feature type="region of interest" description="Disordered" evidence="3">
    <location>
        <begin position="427"/>
        <end position="451"/>
    </location>
</feature>
<protein>
    <recommendedName>
        <fullName evidence="1">diguanylate cyclase</fullName>
        <ecNumber evidence="1">2.7.7.65</ecNumber>
    </recommendedName>
</protein>
<keyword evidence="4" id="KW-0812">Transmembrane</keyword>
<name>A0A4Q9H5K6_9BURK</name>
<feature type="compositionally biased region" description="Polar residues" evidence="3">
    <location>
        <begin position="428"/>
        <end position="451"/>
    </location>
</feature>
<dbReference type="GO" id="GO:1902201">
    <property type="term" value="P:negative regulation of bacterial-type flagellum-dependent cell motility"/>
    <property type="evidence" value="ECO:0007669"/>
    <property type="project" value="TreeGrafter"/>
</dbReference>
<dbReference type="SMART" id="SM00267">
    <property type="entry name" value="GGDEF"/>
    <property type="match status" value="1"/>
</dbReference>
<feature type="transmembrane region" description="Helical" evidence="4">
    <location>
        <begin position="92"/>
        <end position="114"/>
    </location>
</feature>
<keyword evidence="7" id="KW-1185">Reference proteome</keyword>
<evidence type="ECO:0000313" key="7">
    <source>
        <dbReference type="Proteomes" id="UP000292120"/>
    </source>
</evidence>
<dbReference type="NCBIfam" id="TIGR00254">
    <property type="entry name" value="GGDEF"/>
    <property type="match status" value="1"/>
</dbReference>
<evidence type="ECO:0000259" key="5">
    <source>
        <dbReference type="PROSITE" id="PS50887"/>
    </source>
</evidence>
<dbReference type="GO" id="GO:0005886">
    <property type="term" value="C:plasma membrane"/>
    <property type="evidence" value="ECO:0007669"/>
    <property type="project" value="TreeGrafter"/>
</dbReference>
<comment type="catalytic activity">
    <reaction evidence="2">
        <text>2 GTP = 3',3'-c-di-GMP + 2 diphosphate</text>
        <dbReference type="Rhea" id="RHEA:24898"/>
        <dbReference type="ChEBI" id="CHEBI:33019"/>
        <dbReference type="ChEBI" id="CHEBI:37565"/>
        <dbReference type="ChEBI" id="CHEBI:58805"/>
        <dbReference type="EC" id="2.7.7.65"/>
    </reaction>
</comment>
<dbReference type="InterPro" id="IPR050469">
    <property type="entry name" value="Diguanylate_Cyclase"/>
</dbReference>
<comment type="caution">
    <text evidence="6">The sequence shown here is derived from an EMBL/GenBank/DDBJ whole genome shotgun (WGS) entry which is preliminary data.</text>
</comment>
<dbReference type="CDD" id="cd01949">
    <property type="entry name" value="GGDEF"/>
    <property type="match status" value="1"/>
</dbReference>
<evidence type="ECO:0000256" key="4">
    <source>
        <dbReference type="SAM" id="Phobius"/>
    </source>
</evidence>
<feature type="domain" description="GGDEF" evidence="5">
    <location>
        <begin position="305"/>
        <end position="437"/>
    </location>
</feature>
<dbReference type="FunFam" id="3.30.70.270:FF:000001">
    <property type="entry name" value="Diguanylate cyclase domain protein"/>
    <property type="match status" value="1"/>
</dbReference>
<dbReference type="AlphaFoldDB" id="A0A4Q9H5K6"/>
<dbReference type="OrthoDB" id="9813903at2"/>
<organism evidence="6 7">
    <name type="scientific">Aquabacterium lacunae</name>
    <dbReference type="NCBI Taxonomy" id="2528630"/>
    <lineage>
        <taxon>Bacteria</taxon>
        <taxon>Pseudomonadati</taxon>
        <taxon>Pseudomonadota</taxon>
        <taxon>Betaproteobacteria</taxon>
        <taxon>Burkholderiales</taxon>
        <taxon>Aquabacterium</taxon>
    </lineage>
</organism>
<feature type="transmembrane region" description="Helical" evidence="4">
    <location>
        <begin position="177"/>
        <end position="194"/>
    </location>
</feature>
<keyword evidence="4" id="KW-0472">Membrane</keyword>
<dbReference type="InterPro" id="IPR029787">
    <property type="entry name" value="Nucleotide_cyclase"/>
</dbReference>
<dbReference type="Gene3D" id="3.30.70.270">
    <property type="match status" value="1"/>
</dbReference>
<evidence type="ECO:0000256" key="2">
    <source>
        <dbReference type="ARBA" id="ARBA00034247"/>
    </source>
</evidence>
<dbReference type="EC" id="2.7.7.65" evidence="1"/>
<sequence>MMTWCSARAASISWRLPETGSDSGNVMAGRKTGQLKGRNPNYPVRLPAGMMPVPRCSGQGSTVSLTCRPVKISSLRKWLLGTASELHRPLQLVLLSHLLYGLNAACLAVGAHLNLFHERFTHWLIPAMLIGPLVFFVLIRTGCSRHLHDRGLVLVQALYGVTLTVLAYTGATTESRAMVLVILPLIMMFGQFNFRPLHFAVITAYTLQLMVVCTLWRDTQPELPPTHGQWLQVVYAGGILMAAAWLGQIVSSLRAKLFASRKELAQAMERLQALATTDELTRLPNRRRMQDLLQEEARRQKRLGHQVCLALIDLDHFKRINDQHGHPAGDQVLQTFARAARQVFREVDTIGRWGGEEFLLVLPDSETHEAVHALERLRLQLAGMDVLPGVANLRITFSAGVAAHPAQHTVEHTIDLADRALYAAKSAGRNQTQIGENSVGETQMGSTPRGA</sequence>
<dbReference type="PANTHER" id="PTHR45138:SF9">
    <property type="entry name" value="DIGUANYLATE CYCLASE DGCM-RELATED"/>
    <property type="match status" value="1"/>
</dbReference>
<keyword evidence="4" id="KW-1133">Transmembrane helix</keyword>
<feature type="transmembrane region" description="Helical" evidence="4">
    <location>
        <begin position="199"/>
        <end position="217"/>
    </location>
</feature>
<feature type="transmembrane region" description="Helical" evidence="4">
    <location>
        <begin position="120"/>
        <end position="139"/>
    </location>
</feature>
<dbReference type="SUPFAM" id="SSF55073">
    <property type="entry name" value="Nucleotide cyclase"/>
    <property type="match status" value="1"/>
</dbReference>